<proteinExistence type="predicted"/>
<dbReference type="AlphaFoldDB" id="A0A1R1XQM4"/>
<dbReference type="EMBL" id="LSSM01003739">
    <property type="protein sequence ID" value="OMJ16931.1"/>
    <property type="molecule type" value="Genomic_DNA"/>
</dbReference>
<dbReference type="Gene3D" id="3.30.420.10">
    <property type="entry name" value="Ribonuclease H-like superfamily/Ribonuclease H"/>
    <property type="match status" value="1"/>
</dbReference>
<dbReference type="GO" id="GO:0015074">
    <property type="term" value="P:DNA integration"/>
    <property type="evidence" value="ECO:0007669"/>
    <property type="project" value="InterPro"/>
</dbReference>
<dbReference type="InterPro" id="IPR036397">
    <property type="entry name" value="RNaseH_sf"/>
</dbReference>
<dbReference type="InterPro" id="IPR001584">
    <property type="entry name" value="Integrase_cat-core"/>
</dbReference>
<protein>
    <submittedName>
        <fullName evidence="2">Retrovirus-related Pol polyprotein from transposon</fullName>
    </submittedName>
</protein>
<dbReference type="OrthoDB" id="5592268at2759"/>
<sequence length="143" mass="16143">MVIIAALKPFDIVGIDVVRIDAFGQISQISKNNNRFILTAVGYATKCPIARAVENIQTKTVINFIITEIVQHFGNSKQLISDRGSNFLSYAALEFYEILEINHTPTTTYRSQANGQVERLNKTLKNTLSKLCSDDKENWDLYI</sequence>
<dbReference type="PANTHER" id="PTHR37984:SF5">
    <property type="entry name" value="PROTEIN NYNRIN-LIKE"/>
    <property type="match status" value="1"/>
</dbReference>
<dbReference type="GO" id="GO:0003676">
    <property type="term" value="F:nucleic acid binding"/>
    <property type="evidence" value="ECO:0007669"/>
    <property type="project" value="InterPro"/>
</dbReference>
<accession>A0A1R1XQM4</accession>
<keyword evidence="3" id="KW-1185">Reference proteome</keyword>
<name>A0A1R1XQM4_9FUNG</name>
<organism evidence="2 3">
    <name type="scientific">Smittium culicis</name>
    <dbReference type="NCBI Taxonomy" id="133412"/>
    <lineage>
        <taxon>Eukaryota</taxon>
        <taxon>Fungi</taxon>
        <taxon>Fungi incertae sedis</taxon>
        <taxon>Zoopagomycota</taxon>
        <taxon>Kickxellomycotina</taxon>
        <taxon>Harpellomycetes</taxon>
        <taxon>Harpellales</taxon>
        <taxon>Legeriomycetaceae</taxon>
        <taxon>Smittium</taxon>
    </lineage>
</organism>
<dbReference type="PROSITE" id="PS50994">
    <property type="entry name" value="INTEGRASE"/>
    <property type="match status" value="1"/>
</dbReference>
<dbReference type="InterPro" id="IPR050951">
    <property type="entry name" value="Retrovirus_Pol_polyprotein"/>
</dbReference>
<dbReference type="PANTHER" id="PTHR37984">
    <property type="entry name" value="PROTEIN CBG26694"/>
    <property type="match status" value="1"/>
</dbReference>
<evidence type="ECO:0000313" key="2">
    <source>
        <dbReference type="EMBL" id="OMJ16931.1"/>
    </source>
</evidence>
<reference evidence="3" key="1">
    <citation type="submission" date="2017-01" db="EMBL/GenBank/DDBJ databases">
        <authorList>
            <person name="Wang Y."/>
            <person name="White M."/>
            <person name="Kvist S."/>
            <person name="Moncalvo J.-M."/>
        </authorList>
    </citation>
    <scope>NUCLEOTIDE SEQUENCE [LARGE SCALE GENOMIC DNA]</scope>
    <source>
        <strain evidence="3">ID-206-W2</strain>
    </source>
</reference>
<gene>
    <name evidence="2" type="ORF">AYI69_g7641</name>
</gene>
<dbReference type="Proteomes" id="UP000187429">
    <property type="component" value="Unassembled WGS sequence"/>
</dbReference>
<dbReference type="InterPro" id="IPR012337">
    <property type="entry name" value="RNaseH-like_sf"/>
</dbReference>
<feature type="domain" description="Integrase catalytic" evidence="1">
    <location>
        <begin position="5"/>
        <end position="143"/>
    </location>
</feature>
<evidence type="ECO:0000313" key="3">
    <source>
        <dbReference type="Proteomes" id="UP000187429"/>
    </source>
</evidence>
<comment type="caution">
    <text evidence="2">The sequence shown here is derived from an EMBL/GenBank/DDBJ whole genome shotgun (WGS) entry which is preliminary data.</text>
</comment>
<evidence type="ECO:0000259" key="1">
    <source>
        <dbReference type="PROSITE" id="PS50994"/>
    </source>
</evidence>
<dbReference type="SUPFAM" id="SSF53098">
    <property type="entry name" value="Ribonuclease H-like"/>
    <property type="match status" value="1"/>
</dbReference>
<dbReference type="GO" id="GO:0005634">
    <property type="term" value="C:nucleus"/>
    <property type="evidence" value="ECO:0007669"/>
    <property type="project" value="UniProtKB-ARBA"/>
</dbReference>